<dbReference type="PANTHER" id="PTHR33204:SF39">
    <property type="entry name" value="TRANSCRIPTIONAL REGULATORY PROTEIN"/>
    <property type="match status" value="1"/>
</dbReference>
<dbReference type="PANTHER" id="PTHR33204">
    <property type="entry name" value="TRANSCRIPTIONAL REGULATOR, MARR FAMILY"/>
    <property type="match status" value="1"/>
</dbReference>
<keyword evidence="1" id="KW-0805">Transcription regulation</keyword>
<dbReference type="EMBL" id="FUZF01000016">
    <property type="protein sequence ID" value="SKB95784.1"/>
    <property type="molecule type" value="Genomic_DNA"/>
</dbReference>
<evidence type="ECO:0000256" key="3">
    <source>
        <dbReference type="ARBA" id="ARBA00023163"/>
    </source>
</evidence>
<keyword evidence="6" id="KW-1185">Reference proteome</keyword>
<accession>A0A1T5FHU6</accession>
<evidence type="ECO:0000259" key="4">
    <source>
        <dbReference type="PROSITE" id="PS51118"/>
    </source>
</evidence>
<organism evidence="5 6">
    <name type="scientific">Sphingobacterium nematocida</name>
    <dbReference type="NCBI Taxonomy" id="1513896"/>
    <lineage>
        <taxon>Bacteria</taxon>
        <taxon>Pseudomonadati</taxon>
        <taxon>Bacteroidota</taxon>
        <taxon>Sphingobacteriia</taxon>
        <taxon>Sphingobacteriales</taxon>
        <taxon>Sphingobacteriaceae</taxon>
        <taxon>Sphingobacterium</taxon>
    </lineage>
</organism>
<dbReference type="PROSITE" id="PS51118">
    <property type="entry name" value="HTH_HXLR"/>
    <property type="match status" value="1"/>
</dbReference>
<evidence type="ECO:0000313" key="5">
    <source>
        <dbReference type="EMBL" id="SKB95784.1"/>
    </source>
</evidence>
<proteinExistence type="predicted"/>
<reference evidence="6" key="1">
    <citation type="submission" date="2017-02" db="EMBL/GenBank/DDBJ databases">
        <authorList>
            <person name="Varghese N."/>
            <person name="Submissions S."/>
        </authorList>
    </citation>
    <scope>NUCLEOTIDE SEQUENCE [LARGE SCALE GENOMIC DNA]</scope>
    <source>
        <strain evidence="6">DSM 24091</strain>
    </source>
</reference>
<dbReference type="InterPro" id="IPR002577">
    <property type="entry name" value="HTH_HxlR"/>
</dbReference>
<evidence type="ECO:0000313" key="6">
    <source>
        <dbReference type="Proteomes" id="UP000190150"/>
    </source>
</evidence>
<dbReference type="Proteomes" id="UP000190150">
    <property type="component" value="Unassembled WGS sequence"/>
</dbReference>
<dbReference type="AlphaFoldDB" id="A0A1T5FHU6"/>
<evidence type="ECO:0000256" key="2">
    <source>
        <dbReference type="ARBA" id="ARBA00023125"/>
    </source>
</evidence>
<dbReference type="InterPro" id="IPR036388">
    <property type="entry name" value="WH-like_DNA-bd_sf"/>
</dbReference>
<gene>
    <name evidence="5" type="ORF">SAMN05660841_03273</name>
</gene>
<feature type="domain" description="HTH hxlR-type" evidence="4">
    <location>
        <begin position="10"/>
        <end position="109"/>
    </location>
</feature>
<dbReference type="GO" id="GO:0003677">
    <property type="term" value="F:DNA binding"/>
    <property type="evidence" value="ECO:0007669"/>
    <property type="project" value="UniProtKB-KW"/>
</dbReference>
<dbReference type="OrthoDB" id="7678715at2"/>
<dbReference type="Pfam" id="PF01638">
    <property type="entry name" value="HxlR"/>
    <property type="match status" value="1"/>
</dbReference>
<sequence length="117" mass="13423">MNNFSDATSCPVRNVLDRLSDKWTILVILVLGETGTMRFNEIHKQIGDISEKMLTVSLRKLEADGLISREVYPVIPPRVEYRLTALGQELLPLIDTISNWANRHMQQILTNRQQYNG</sequence>
<dbReference type="InterPro" id="IPR036390">
    <property type="entry name" value="WH_DNA-bd_sf"/>
</dbReference>
<protein>
    <submittedName>
        <fullName evidence="5">Transcriptional regulator, HxlR family</fullName>
    </submittedName>
</protein>
<keyword evidence="3" id="KW-0804">Transcription</keyword>
<evidence type="ECO:0000256" key="1">
    <source>
        <dbReference type="ARBA" id="ARBA00023015"/>
    </source>
</evidence>
<dbReference type="SUPFAM" id="SSF46785">
    <property type="entry name" value="Winged helix' DNA-binding domain"/>
    <property type="match status" value="1"/>
</dbReference>
<keyword evidence="2" id="KW-0238">DNA-binding</keyword>
<name>A0A1T5FHU6_9SPHI</name>
<dbReference type="RefSeq" id="WP_079644660.1">
    <property type="nucleotide sequence ID" value="NZ_FUZF01000016.1"/>
</dbReference>
<dbReference type="Gene3D" id="1.10.10.10">
    <property type="entry name" value="Winged helix-like DNA-binding domain superfamily/Winged helix DNA-binding domain"/>
    <property type="match status" value="1"/>
</dbReference>